<dbReference type="InterPro" id="IPR017907">
    <property type="entry name" value="Znf_RING_CS"/>
</dbReference>
<keyword evidence="6" id="KW-1185">Reference proteome</keyword>
<feature type="domain" description="Tudor" evidence="4">
    <location>
        <begin position="1207"/>
        <end position="1270"/>
    </location>
</feature>
<dbReference type="Gene3D" id="2.40.50.90">
    <property type="match status" value="4"/>
</dbReference>
<evidence type="ECO:0000256" key="3">
    <source>
        <dbReference type="ARBA" id="ARBA00022833"/>
    </source>
</evidence>
<evidence type="ECO:0000256" key="2">
    <source>
        <dbReference type="ARBA" id="ARBA00022771"/>
    </source>
</evidence>
<sequence length="1314" mass="150572">MSDKSGLCRCSRTDCVAKKSSKSQTTKEDPFVPLRLLSCGHSVCELCLLEICRQHKEFVKCWVCAVITNIGDTVSRSVTQNESDIKKWTDATTITPAQVMRFDTNLFPLDLYQLGLGVDCGVITATKTPELLDLDLDDDSPTASTSLSVLTNTSDNNLSQDDIIMKTITSRIPKTAPIKFQESIQNGVKSFMDLSSNHMSIKRAADETKEWFRSSKLTTKEMFHRFHSLLQIREKEFLQEMDDMEETRQQELQVFMNEILTKRSDIKNKLMKSSHTNTDRERIQLQKSIDQLVNDSKPVAIESPQNDFRFVFETTVEDQLKTYGKLERLRTAAAIASEPERSEEITKYVSLSDDEEEVPEEGIPMVTEEQSDDTINREVVHVIHIESPNKFYVQKVSDREKFEIMNETIAKVCTSAYNHPPSVDAIPPGESLFVYSNVKKCWCRAELTLLIDDLVCPLTRDPTFQANVFLVDYGVSERVDWYNVREKKSEWFDARKYPAFAYKCSLYNVRPHQTTSSRVTEWSSEAKRLFYLYVKKNSLILISIESQNDCKYVDLIHYDVPEVTYPIPSVIEVLIKNNCADMSATDKLDFSSYCRQKSQTNRFKREELPKTMRTVSVLVSHIETPDRFYVQLQRQHTALMQMIDSLNKTYTEENDGIYTYYCPKANIPCAALFSGDNKYYRALIIRVKATDSLIRFVDFGNQQWIRNTNLRLLKDSFFELPQQAIICGLIHVEPTHGFKWSEEVIDFFRIAISNDRGPQILTMSAHDIQRTNANEEKLMVVLRSFDGNVTGVKVNELMVKSGKAHSTGAHSRADEGDRMGSQESLVSSFTRISSVESLNTVNPVSNMAQKKVSALIILQELVERHVRSNSDKRTSLINVKVTQMATPDHFYIQIIKLEVKDYTEAQDTELHNEYSSSRHPLMAGIEYNDKDLCAFKEENEWKRGEVITCLTQLEGNSEPQEPTYSVFAIDYGTKHTVKVSQMRPLTAQFQKDGAYAVKCRLHGLKPTGGDRWSATARDKCQDFLAHEDMYVLIKNDAIESEPIPVKLYFKETVIPGAFKRQRTVYTSLNQILIDNGLAYKCRADSSANSTVSAESDDDMSINSDVPNERREMPISLFTTTESILECLSKRYKPDTNQIGPEFKYLPEVYPNGTTFFAIATEFVVNNEFHISFRQFHENMEVQPNTQIENQIMETLKEKGEFAPFGGPFSKGNACTAYFDYDKTWNRAEIVGVVQGKDSQSRLIIKYVDYGNQESILVDRLSSEVFGRNTPKLAIRCHMINIKPRDDEADKAIRDLIYHKVLDHKCRYFWEVSTH</sequence>
<dbReference type="OrthoDB" id="6422834at2759"/>
<reference evidence="5" key="1">
    <citation type="submission" date="2020-11" db="EMBL/GenBank/DDBJ databases">
        <authorList>
            <person name="Tran Van P."/>
        </authorList>
    </citation>
    <scope>NUCLEOTIDE SEQUENCE</scope>
</reference>
<dbReference type="Pfam" id="PF00567">
    <property type="entry name" value="TUDOR"/>
    <property type="match status" value="4"/>
</dbReference>
<dbReference type="Gene3D" id="2.30.30.140">
    <property type="match status" value="4"/>
</dbReference>
<organism evidence="5">
    <name type="scientific">Oppiella nova</name>
    <dbReference type="NCBI Taxonomy" id="334625"/>
    <lineage>
        <taxon>Eukaryota</taxon>
        <taxon>Metazoa</taxon>
        <taxon>Ecdysozoa</taxon>
        <taxon>Arthropoda</taxon>
        <taxon>Chelicerata</taxon>
        <taxon>Arachnida</taxon>
        <taxon>Acari</taxon>
        <taxon>Acariformes</taxon>
        <taxon>Sarcoptiformes</taxon>
        <taxon>Oribatida</taxon>
        <taxon>Brachypylina</taxon>
        <taxon>Oppioidea</taxon>
        <taxon>Oppiidae</taxon>
        <taxon>Oppiella</taxon>
    </lineage>
</organism>
<dbReference type="Proteomes" id="UP000728032">
    <property type="component" value="Unassembled WGS sequence"/>
</dbReference>
<accession>A0A7R9QGM9</accession>
<feature type="domain" description="Tudor" evidence="4">
    <location>
        <begin position="926"/>
        <end position="992"/>
    </location>
</feature>
<dbReference type="PANTHER" id="PTHR16442:SF1">
    <property type="entry name" value="RING FINGER PROTEIN 17"/>
    <property type="match status" value="1"/>
</dbReference>
<name>A0A7R9QGM9_9ACAR</name>
<feature type="domain" description="Tudor" evidence="4">
    <location>
        <begin position="662"/>
        <end position="720"/>
    </location>
</feature>
<evidence type="ECO:0000313" key="6">
    <source>
        <dbReference type="Proteomes" id="UP000728032"/>
    </source>
</evidence>
<dbReference type="GO" id="GO:0005737">
    <property type="term" value="C:cytoplasm"/>
    <property type="evidence" value="ECO:0007669"/>
    <property type="project" value="UniProtKB-ARBA"/>
</dbReference>
<dbReference type="PROSITE" id="PS00518">
    <property type="entry name" value="ZF_RING_1"/>
    <property type="match status" value="1"/>
</dbReference>
<evidence type="ECO:0000313" key="5">
    <source>
        <dbReference type="EMBL" id="CAD7644183.1"/>
    </source>
</evidence>
<proteinExistence type="predicted"/>
<keyword evidence="1" id="KW-0479">Metal-binding</keyword>
<dbReference type="SUPFAM" id="SSF63748">
    <property type="entry name" value="Tudor/PWWP/MBT"/>
    <property type="match status" value="4"/>
</dbReference>
<keyword evidence="3" id="KW-0862">Zinc</keyword>
<dbReference type="InterPro" id="IPR035437">
    <property type="entry name" value="SNase_OB-fold_sf"/>
</dbReference>
<dbReference type="PANTHER" id="PTHR16442">
    <property type="entry name" value="RING FINGER PROTEIN 17"/>
    <property type="match status" value="1"/>
</dbReference>
<keyword evidence="2" id="KW-0863">Zinc-finger</keyword>
<dbReference type="PROSITE" id="PS50304">
    <property type="entry name" value="TUDOR"/>
    <property type="match status" value="3"/>
</dbReference>
<dbReference type="SMART" id="SM00333">
    <property type="entry name" value="TUDOR"/>
    <property type="match status" value="3"/>
</dbReference>
<dbReference type="EMBL" id="OC916411">
    <property type="protein sequence ID" value="CAD7644183.1"/>
    <property type="molecule type" value="Genomic_DNA"/>
</dbReference>
<evidence type="ECO:0000256" key="1">
    <source>
        <dbReference type="ARBA" id="ARBA00022723"/>
    </source>
</evidence>
<dbReference type="InterPro" id="IPR002999">
    <property type="entry name" value="Tudor"/>
</dbReference>
<gene>
    <name evidence="5" type="ORF">ONB1V03_LOCUS4532</name>
</gene>
<evidence type="ECO:0000259" key="4">
    <source>
        <dbReference type="PROSITE" id="PS50304"/>
    </source>
</evidence>
<dbReference type="GO" id="GO:0008270">
    <property type="term" value="F:zinc ion binding"/>
    <property type="evidence" value="ECO:0007669"/>
    <property type="project" value="UniProtKB-KW"/>
</dbReference>
<protein>
    <recommendedName>
        <fullName evidence="4">Tudor domain-containing protein</fullName>
    </recommendedName>
</protein>
<dbReference type="EMBL" id="CAJPVJ010001586">
    <property type="protein sequence ID" value="CAG2164985.1"/>
    <property type="molecule type" value="Genomic_DNA"/>
</dbReference>